<reference evidence="4 5" key="1">
    <citation type="submission" date="2019-04" db="EMBL/GenBank/DDBJ databases">
        <title>Genome sequence of Pelagicola litoralis CL-ES2.</title>
        <authorList>
            <person name="Cao J."/>
        </authorList>
    </citation>
    <scope>NUCLEOTIDE SEQUENCE [LARGE SCALE GENOMIC DNA]</scope>
    <source>
        <strain evidence="4 5">CL-ES2</strain>
    </source>
</reference>
<feature type="domain" description="FAD/NAD(P)-binding" evidence="3">
    <location>
        <begin position="5"/>
        <end position="314"/>
    </location>
</feature>
<dbReference type="GO" id="GO:0016491">
    <property type="term" value="F:oxidoreductase activity"/>
    <property type="evidence" value="ECO:0007669"/>
    <property type="project" value="UniProtKB-KW"/>
</dbReference>
<keyword evidence="1" id="KW-0560">Oxidoreductase</keyword>
<evidence type="ECO:0000256" key="1">
    <source>
        <dbReference type="ARBA" id="ARBA00023002"/>
    </source>
</evidence>
<dbReference type="Gene3D" id="3.50.50.60">
    <property type="entry name" value="FAD/NAD(P)-binding domain"/>
    <property type="match status" value="1"/>
</dbReference>
<accession>A0A4U7N5B2</accession>
<dbReference type="InterPro" id="IPR007419">
    <property type="entry name" value="BFD-like_2Fe2S-bd_dom"/>
</dbReference>
<evidence type="ECO:0000259" key="2">
    <source>
        <dbReference type="Pfam" id="PF04324"/>
    </source>
</evidence>
<dbReference type="PIRSF" id="PIRSF037495">
    <property type="entry name" value="Opine_OX_OoxA/HcnB"/>
    <property type="match status" value="1"/>
</dbReference>
<evidence type="ECO:0000313" key="4">
    <source>
        <dbReference type="EMBL" id="TKZ20496.1"/>
    </source>
</evidence>
<dbReference type="EMBL" id="SULI01000011">
    <property type="protein sequence ID" value="TKZ20496.1"/>
    <property type="molecule type" value="Genomic_DNA"/>
</dbReference>
<proteinExistence type="predicted"/>
<dbReference type="InterPro" id="IPR036188">
    <property type="entry name" value="FAD/NAD-bd_sf"/>
</dbReference>
<dbReference type="PRINTS" id="PR00469">
    <property type="entry name" value="PNDRDTASEII"/>
</dbReference>
<dbReference type="OrthoDB" id="9801699at2"/>
<dbReference type="AlphaFoldDB" id="A0A4U7N5B2"/>
<name>A0A4U7N5B2_9RHOB</name>
<dbReference type="PANTHER" id="PTHR42949:SF3">
    <property type="entry name" value="ANAEROBIC GLYCEROL-3-PHOSPHATE DEHYDROGENASE SUBUNIT B"/>
    <property type="match status" value="1"/>
</dbReference>
<evidence type="ECO:0000259" key="3">
    <source>
        <dbReference type="Pfam" id="PF07992"/>
    </source>
</evidence>
<comment type="caution">
    <text evidence="4">The sequence shown here is derived from an EMBL/GenBank/DDBJ whole genome shotgun (WGS) entry which is preliminary data.</text>
</comment>
<dbReference type="Pfam" id="PF07992">
    <property type="entry name" value="Pyr_redox_2"/>
    <property type="match status" value="1"/>
</dbReference>
<feature type="domain" description="BFD-like [2Fe-2S]-binding" evidence="2">
    <location>
        <begin position="374"/>
        <end position="425"/>
    </location>
</feature>
<protein>
    <submittedName>
        <fullName evidence="4">FAD-dependent oxidoreductase</fullName>
    </submittedName>
</protein>
<keyword evidence="5" id="KW-1185">Reference proteome</keyword>
<evidence type="ECO:0000313" key="5">
    <source>
        <dbReference type="Proteomes" id="UP000306575"/>
    </source>
</evidence>
<dbReference type="InterPro" id="IPR041854">
    <property type="entry name" value="BFD-like_2Fe2S-bd_dom_sf"/>
</dbReference>
<gene>
    <name evidence="4" type="ORF">FAP39_10415</name>
</gene>
<dbReference type="Pfam" id="PF04324">
    <property type="entry name" value="Fer2_BFD"/>
    <property type="match status" value="1"/>
</dbReference>
<dbReference type="PRINTS" id="PR00368">
    <property type="entry name" value="FADPNR"/>
</dbReference>
<dbReference type="InterPro" id="IPR017224">
    <property type="entry name" value="Opine_Oxase_asu/HCN_bsu"/>
</dbReference>
<sequence>MSDADLIIIGAGPAGMAAASSAARGGLRVLLLDEQPRAGGQIYRDFALNAGRKAYLGKEYLAGRALVDGLDVANVRQEFGASVWRLEPGSRVVWSQDGVSRVSTAPHVLLAGGAQERPTPFPGWTLPGVMSAGAAQVLMKNAGLLPRDAVLAGSGPLLYLIAAQMIDAGAPPKALVETQSMRSLIGASRHLPRALLAAPTLIKGLGMIRKIKRAGVPRFTGASGFVATQTATGDLSLSFNSAARTRTLVTPLVLMHQGVVPSTHMSRASGVKHVWNDVQKAYQPVTDQWGGTDVPGLHIAGDGAGIGGADAAKAAGELAALNILHRLDRLSEDKRNQRAAGPLADLRQAMAIRPFLDAAYAPIPELSDPVGDTIVCRCEEISAEAIRTAHRSGAQGPRQVKTATRAGMGPCQGRMCDLTVRGILISCGAEATVPRARTPIKPVKLGELAALAPSQEA</sequence>
<organism evidence="4 5">
    <name type="scientific">Shimia litoralis</name>
    <dbReference type="NCBI Taxonomy" id="420403"/>
    <lineage>
        <taxon>Bacteria</taxon>
        <taxon>Pseudomonadati</taxon>
        <taxon>Pseudomonadota</taxon>
        <taxon>Alphaproteobacteria</taxon>
        <taxon>Rhodobacterales</taxon>
        <taxon>Roseobacteraceae</taxon>
    </lineage>
</organism>
<dbReference type="RefSeq" id="WP_138016344.1">
    <property type="nucleotide sequence ID" value="NZ_SULI01000011.1"/>
</dbReference>
<dbReference type="SUPFAM" id="SSF51905">
    <property type="entry name" value="FAD/NAD(P)-binding domain"/>
    <property type="match status" value="1"/>
</dbReference>
<dbReference type="PANTHER" id="PTHR42949">
    <property type="entry name" value="ANAEROBIC GLYCEROL-3-PHOSPHATE DEHYDROGENASE SUBUNIT B"/>
    <property type="match status" value="1"/>
</dbReference>
<dbReference type="Gene3D" id="1.10.10.1100">
    <property type="entry name" value="BFD-like [2Fe-2S]-binding domain"/>
    <property type="match status" value="1"/>
</dbReference>
<dbReference type="InterPro" id="IPR051691">
    <property type="entry name" value="Metab_Enz_Cyan_OpOx_G3PDH"/>
</dbReference>
<dbReference type="InterPro" id="IPR023753">
    <property type="entry name" value="FAD/NAD-binding_dom"/>
</dbReference>
<dbReference type="Proteomes" id="UP000306575">
    <property type="component" value="Unassembled WGS sequence"/>
</dbReference>
<dbReference type="CDD" id="cd19946">
    <property type="entry name" value="GlpA-like_Fer2_BFD-like"/>
    <property type="match status" value="1"/>
</dbReference>